<keyword evidence="1" id="KW-0175">Coiled coil</keyword>
<evidence type="ECO:0000313" key="3">
    <source>
        <dbReference type="EMBL" id="EFE48512.1"/>
    </source>
</evidence>
<feature type="coiled-coil region" evidence="1">
    <location>
        <begin position="77"/>
        <end position="107"/>
    </location>
</feature>
<dbReference type="STRING" id="546263.NELON_04415"/>
<accession>D4DTS9</accession>
<dbReference type="Proteomes" id="UP000005536">
    <property type="component" value="Unassembled WGS sequence"/>
</dbReference>
<evidence type="ECO:0000313" key="4">
    <source>
        <dbReference type="Proteomes" id="UP000005536"/>
    </source>
</evidence>
<sequence length="352" mass="41796">MKNEFIGFYMPNEKELKAAWRSEKTKFIFDTNVLLKLYSYQPNTLSDFFSILKKLGDKIWIPHQVGLEFQNRRLDIKAKEKQKFSELEKQLDEILKVENKINQLFLKGRFPNLDVATENLFNDIRKLVDGYKNTLNQCNESQPNIRSHDSIREKIDDCFKGKVGSPFSQEDLEKIYEDGEKRYENKIPPGFKDNNKNSSTDYFYKGVEYKRKFGDLILWKQIIEKAKDENIKNVIFITDDEKEDWWYIAKENGDKAIGPLANLTHEIIENAKIDLFHMYNTSAFFQAAKEFTSVEVQDVSINEIRRIHENELRPRRTVYYDNLDENIAEINRINRIMKIRFFPLMILRGLLN</sequence>
<evidence type="ECO:0000259" key="2">
    <source>
        <dbReference type="Pfam" id="PF18476"/>
    </source>
</evidence>
<dbReference type="EMBL" id="ADBF01000253">
    <property type="protein sequence ID" value="EFE48512.1"/>
    <property type="molecule type" value="Genomic_DNA"/>
</dbReference>
<name>D4DTS9_NEIEG</name>
<dbReference type="InterPro" id="IPR041578">
    <property type="entry name" value="PIN_8"/>
</dbReference>
<evidence type="ECO:0000256" key="1">
    <source>
        <dbReference type="SAM" id="Coils"/>
    </source>
</evidence>
<gene>
    <name evidence="3" type="ORF">NEIELOOT_02485</name>
</gene>
<dbReference type="AlphaFoldDB" id="D4DTS9"/>
<proteinExistence type="predicted"/>
<organism evidence="3 4">
    <name type="scientific">Neisseria elongata subsp. glycolytica ATCC 29315</name>
    <dbReference type="NCBI Taxonomy" id="546263"/>
    <lineage>
        <taxon>Bacteria</taxon>
        <taxon>Pseudomonadati</taxon>
        <taxon>Pseudomonadota</taxon>
        <taxon>Betaproteobacteria</taxon>
        <taxon>Neisseriales</taxon>
        <taxon>Neisseriaceae</taxon>
        <taxon>Neisseria</taxon>
    </lineage>
</organism>
<comment type="caution">
    <text evidence="3">The sequence shown here is derived from an EMBL/GenBank/DDBJ whole genome shotgun (WGS) entry which is preliminary data.</text>
</comment>
<dbReference type="Pfam" id="PF18476">
    <property type="entry name" value="PIN_8"/>
    <property type="match status" value="1"/>
</dbReference>
<reference evidence="3 4" key="1">
    <citation type="submission" date="2010-02" db="EMBL/GenBank/DDBJ databases">
        <authorList>
            <person name="Weinstock G."/>
            <person name="Sodergren E."/>
            <person name="Clifton S."/>
            <person name="Fulton L."/>
            <person name="Fulton B."/>
            <person name="Courtney L."/>
            <person name="Fronick C."/>
            <person name="Harrison M."/>
            <person name="Strong C."/>
            <person name="Farmer C."/>
            <person name="Delahaunty K."/>
            <person name="Markovic C."/>
            <person name="Hall O."/>
            <person name="Minx P."/>
            <person name="Tomlinson C."/>
            <person name="Mitreva M."/>
            <person name="Nelson J."/>
            <person name="Hou S."/>
            <person name="Wollam A."/>
            <person name="Pepin K.H."/>
            <person name="Johnson M."/>
            <person name="Bhonagiri V."/>
            <person name="Zhang X."/>
            <person name="Suruliraj S."/>
            <person name="Warren W."/>
            <person name="Chinwalla A."/>
            <person name="Mardis E.R."/>
            <person name="Wilson R.K."/>
        </authorList>
    </citation>
    <scope>NUCLEOTIDE SEQUENCE [LARGE SCALE GENOMIC DNA]</scope>
    <source>
        <strain evidence="3 4">ATCC 29315</strain>
    </source>
</reference>
<protein>
    <recommendedName>
        <fullName evidence="2">PIN like domain-containing protein</fullName>
    </recommendedName>
</protein>
<feature type="domain" description="PIN like" evidence="2">
    <location>
        <begin position="27"/>
        <end position="255"/>
    </location>
</feature>